<dbReference type="SMART" id="SM00262">
    <property type="entry name" value="GEL"/>
    <property type="match status" value="6"/>
</dbReference>
<dbReference type="InterPro" id="IPR036886">
    <property type="entry name" value="Villin_headpiece_dom_sf"/>
</dbReference>
<name>A0A8T3BFG6_DENNO</name>
<comment type="similarity">
    <text evidence="2">Belongs to the villin/gelsolin family.</text>
</comment>
<comment type="caution">
    <text evidence="11">The sequence shown here is derived from an EMBL/GenBank/DDBJ whole genome shotgun (WGS) entry which is preliminary data.</text>
</comment>
<dbReference type="GO" id="GO:0007015">
    <property type="term" value="P:actin filament organization"/>
    <property type="evidence" value="ECO:0007669"/>
    <property type="project" value="UniProtKB-ARBA"/>
</dbReference>
<dbReference type="InterPro" id="IPR003128">
    <property type="entry name" value="Villin_headpiece"/>
</dbReference>
<dbReference type="InterPro" id="IPR036180">
    <property type="entry name" value="Gelsolin-like_dom_sf"/>
</dbReference>
<dbReference type="Gene3D" id="3.40.20.10">
    <property type="entry name" value="Severin"/>
    <property type="match status" value="6"/>
</dbReference>
<comment type="subcellular location">
    <subcellularLocation>
        <location evidence="1">Cytoplasm</location>
        <location evidence="1">Cytoskeleton</location>
    </subcellularLocation>
</comment>
<proteinExistence type="inferred from homology"/>
<keyword evidence="7" id="KW-0009">Actin-binding</keyword>
<dbReference type="InterPro" id="IPR007122">
    <property type="entry name" value="Villin/Gelsolin"/>
</dbReference>
<dbReference type="OrthoDB" id="6375767at2759"/>
<dbReference type="Pfam" id="PF00626">
    <property type="entry name" value="Gelsolin"/>
    <property type="match status" value="4"/>
</dbReference>
<accession>A0A8T3BFG6</accession>
<dbReference type="GO" id="GO:0051693">
    <property type="term" value="P:actin filament capping"/>
    <property type="evidence" value="ECO:0007669"/>
    <property type="project" value="UniProtKB-KW"/>
</dbReference>
<feature type="region of interest" description="Disordered" evidence="9">
    <location>
        <begin position="827"/>
        <end position="846"/>
    </location>
</feature>
<keyword evidence="6" id="KW-0106">Calcium</keyword>
<dbReference type="InterPro" id="IPR029006">
    <property type="entry name" value="ADF-H/Gelsolin-like_dom_sf"/>
</dbReference>
<dbReference type="PANTHER" id="PTHR11977">
    <property type="entry name" value="VILLIN"/>
    <property type="match status" value="1"/>
</dbReference>
<dbReference type="Pfam" id="PF02209">
    <property type="entry name" value="VHP"/>
    <property type="match status" value="1"/>
</dbReference>
<dbReference type="FunFam" id="3.40.20.10:FF:000001">
    <property type="entry name" value="Gelsolin"/>
    <property type="match status" value="1"/>
</dbReference>
<dbReference type="CDD" id="cd11291">
    <property type="entry name" value="gelsolin_S6_like"/>
    <property type="match status" value="1"/>
</dbReference>
<dbReference type="SMART" id="SM00153">
    <property type="entry name" value="VHP"/>
    <property type="match status" value="1"/>
</dbReference>
<dbReference type="GO" id="GO:0051014">
    <property type="term" value="P:actin filament severing"/>
    <property type="evidence" value="ECO:0007669"/>
    <property type="project" value="TreeGrafter"/>
</dbReference>
<dbReference type="SUPFAM" id="SSF55753">
    <property type="entry name" value="Actin depolymerizing proteins"/>
    <property type="match status" value="5"/>
</dbReference>
<dbReference type="EMBL" id="JAGYWB010000009">
    <property type="protein sequence ID" value="KAI0511134.1"/>
    <property type="molecule type" value="Genomic_DNA"/>
</dbReference>
<keyword evidence="3" id="KW-0117">Actin capping</keyword>
<dbReference type="CDD" id="cd11290">
    <property type="entry name" value="gelsolin_S1_like"/>
    <property type="match status" value="1"/>
</dbReference>
<feature type="region of interest" description="Disordered" evidence="9">
    <location>
        <begin position="730"/>
        <end position="756"/>
    </location>
</feature>
<dbReference type="GO" id="GO:0032432">
    <property type="term" value="C:actin filament bundle"/>
    <property type="evidence" value="ECO:0007669"/>
    <property type="project" value="UniProtKB-ARBA"/>
</dbReference>
<dbReference type="AlphaFoldDB" id="A0A8T3BFG6"/>
<dbReference type="FunFam" id="3.40.20.10:FF:000039">
    <property type="entry name" value="Villin-4"/>
    <property type="match status" value="1"/>
</dbReference>
<evidence type="ECO:0000256" key="5">
    <source>
        <dbReference type="ARBA" id="ARBA00022737"/>
    </source>
</evidence>
<dbReference type="PANTHER" id="PTHR11977:SF138">
    <property type="entry name" value="VILLIN-4"/>
    <property type="match status" value="1"/>
</dbReference>
<dbReference type="CDD" id="cd11288">
    <property type="entry name" value="gelsolin_S5_like"/>
    <property type="match status" value="1"/>
</dbReference>
<evidence type="ECO:0000256" key="2">
    <source>
        <dbReference type="ARBA" id="ARBA00008418"/>
    </source>
</evidence>
<dbReference type="SUPFAM" id="SSF82754">
    <property type="entry name" value="C-terminal, gelsolin-like domain of Sec23/24"/>
    <property type="match status" value="1"/>
</dbReference>
<dbReference type="PRINTS" id="PR00597">
    <property type="entry name" value="GELSOLIN"/>
</dbReference>
<evidence type="ECO:0000256" key="9">
    <source>
        <dbReference type="SAM" id="MobiDB-lite"/>
    </source>
</evidence>
<dbReference type="FunFam" id="3.40.20.10:FF:000002">
    <property type="entry name" value="Gelsolin"/>
    <property type="match status" value="1"/>
</dbReference>
<gene>
    <name evidence="11" type="ORF">KFK09_011758</name>
</gene>
<keyword evidence="4" id="KW-0963">Cytoplasm</keyword>
<dbReference type="Gene3D" id="1.10.950.10">
    <property type="entry name" value="Villin headpiece domain"/>
    <property type="match status" value="1"/>
</dbReference>
<evidence type="ECO:0000256" key="1">
    <source>
        <dbReference type="ARBA" id="ARBA00004245"/>
    </source>
</evidence>
<dbReference type="Proteomes" id="UP000829196">
    <property type="component" value="Unassembled WGS sequence"/>
</dbReference>
<evidence type="ECO:0000256" key="4">
    <source>
        <dbReference type="ARBA" id="ARBA00022490"/>
    </source>
</evidence>
<feature type="domain" description="HP" evidence="10">
    <location>
        <begin position="860"/>
        <end position="925"/>
    </location>
</feature>
<organism evidence="11 12">
    <name type="scientific">Dendrobium nobile</name>
    <name type="common">Orchid</name>
    <dbReference type="NCBI Taxonomy" id="94219"/>
    <lineage>
        <taxon>Eukaryota</taxon>
        <taxon>Viridiplantae</taxon>
        <taxon>Streptophyta</taxon>
        <taxon>Embryophyta</taxon>
        <taxon>Tracheophyta</taxon>
        <taxon>Spermatophyta</taxon>
        <taxon>Magnoliopsida</taxon>
        <taxon>Liliopsida</taxon>
        <taxon>Asparagales</taxon>
        <taxon>Orchidaceae</taxon>
        <taxon>Epidendroideae</taxon>
        <taxon>Malaxideae</taxon>
        <taxon>Dendrobiinae</taxon>
        <taxon>Dendrobium</taxon>
    </lineage>
</organism>
<sequence>MAVSMRDLDSAFHGVGQRSGLEIWRIENSRPVSFPKSLYGKFFTRDAYIILATIASKSGALHHDLHYWLGKDTSQDEAGTAAIKTVELDAILGGRAVQYREVQGQETEKFLSYFKPCIIPQKGGVASGFRHDEVNSCENEAQLYVCKGKHVVYVKEVPFTRSSLNHDDVFLLDTKSKVFQFNGSNSSIQERAKALEVVQYIRETHHDGKCEVAVVDDGKLMADADAGEFWSLFGGFAPLHKRATSEAENVEEAFSTKLLCVHKGKTTPIETDLLTRELLESNKCYMIDCGVEVFVWMGRYTSLDDRKSASAAAEGLVQDPDRQKTHLIRIIEGFETVMFQSKFGSWPETSNVAASEDGRGKVAALLKLQGLDVKGLMKSDPVKEKPEPCIDSSGVLQVWRIDGNEKALLSSSEQSKLYTGDCYVFHYTSPGEEGEEYLIGTWFGKKSVEVHIFEGREPLQFCAIFQRFIVLKGGYSSGYKKFISEGNIVDDSYKEDGTALFRVQGLGPDIMQAIQVDAVASSLNSSYCFILQACNALYTWAGNLTTSEDHELLERQLDLIKPNLQYKPLKEGAETEQFWDLLRGKREHPNEKIAKQPASDPHLFFCSYSQVFNFSQDDLMTEDIYILDCQSDIFVWVGQQVDSKSKLEALNIGKKFLERDFLMEKLSRETPIFIVTEGSEPQYFTRFFSWDSSKSTAHGNSYQRKLAIVKHGVTPVITKSKRLLPTYSGRSILTDKSPRSRSVSSTADRHRPRGRSPAFNAIASTFENLNARNFSTPPVVGKIYPKSSLSDTKAAPRSAAIAALTSSFESAAQSSGQPLSKVRLPVRTTKAESTDNGSTLSGRIGNLTISEDPKEEVNDEEDLPTYPYECLITSSTDPVTDIDVTKREAYLSSIEFKAKFNMSKSAFYKLPKWKQNKLKTALKLF</sequence>
<dbReference type="SMR" id="A0A8T3BFG6"/>
<evidence type="ECO:0000313" key="11">
    <source>
        <dbReference type="EMBL" id="KAI0511134.1"/>
    </source>
</evidence>
<dbReference type="CDD" id="cd11292">
    <property type="entry name" value="gelsolin_S3_like"/>
    <property type="match status" value="1"/>
</dbReference>
<evidence type="ECO:0000256" key="6">
    <source>
        <dbReference type="ARBA" id="ARBA00022837"/>
    </source>
</evidence>
<keyword evidence="5" id="KW-0677">Repeat</keyword>
<dbReference type="FunFam" id="3.40.20.10:FF:000028">
    <property type="entry name" value="Villin-like 1"/>
    <property type="match status" value="1"/>
</dbReference>
<dbReference type="PROSITE" id="PS51089">
    <property type="entry name" value="HP"/>
    <property type="match status" value="1"/>
</dbReference>
<protein>
    <recommendedName>
        <fullName evidence="10">HP domain-containing protein</fullName>
    </recommendedName>
</protein>
<evidence type="ECO:0000259" key="10">
    <source>
        <dbReference type="PROSITE" id="PS51089"/>
    </source>
</evidence>
<dbReference type="CDD" id="cd11289">
    <property type="entry name" value="gelsolin_S2_like"/>
    <property type="match status" value="1"/>
</dbReference>
<keyword evidence="12" id="KW-1185">Reference proteome</keyword>
<evidence type="ECO:0000256" key="8">
    <source>
        <dbReference type="ARBA" id="ARBA00023212"/>
    </source>
</evidence>
<dbReference type="InterPro" id="IPR007123">
    <property type="entry name" value="Gelsolin-like_dom"/>
</dbReference>
<reference evidence="11" key="1">
    <citation type="journal article" date="2022" name="Front. Genet.">
        <title>Chromosome-Scale Assembly of the Dendrobium nobile Genome Provides Insights Into the Molecular Mechanism of the Biosynthesis of the Medicinal Active Ingredient of Dendrobium.</title>
        <authorList>
            <person name="Xu Q."/>
            <person name="Niu S.-C."/>
            <person name="Li K.-L."/>
            <person name="Zheng P.-J."/>
            <person name="Zhang X.-J."/>
            <person name="Jia Y."/>
            <person name="Liu Y."/>
            <person name="Niu Y.-X."/>
            <person name="Yu L.-H."/>
            <person name="Chen D.-F."/>
            <person name="Zhang G.-Q."/>
        </authorList>
    </citation>
    <scope>NUCLEOTIDE SEQUENCE</scope>
    <source>
        <tissue evidence="11">Leaf</tissue>
    </source>
</reference>
<evidence type="ECO:0000256" key="3">
    <source>
        <dbReference type="ARBA" id="ARBA00022467"/>
    </source>
</evidence>
<dbReference type="GO" id="GO:0051015">
    <property type="term" value="F:actin filament binding"/>
    <property type="evidence" value="ECO:0007669"/>
    <property type="project" value="InterPro"/>
</dbReference>
<dbReference type="SUPFAM" id="SSF47050">
    <property type="entry name" value="VHP, Villin headpiece domain"/>
    <property type="match status" value="1"/>
</dbReference>
<keyword evidence="8" id="KW-0206">Cytoskeleton</keyword>
<evidence type="ECO:0000256" key="7">
    <source>
        <dbReference type="ARBA" id="ARBA00023203"/>
    </source>
</evidence>
<evidence type="ECO:0000313" key="12">
    <source>
        <dbReference type="Proteomes" id="UP000829196"/>
    </source>
</evidence>